<reference evidence="1 2" key="1">
    <citation type="submission" date="2018-03" db="EMBL/GenBank/DDBJ databases">
        <title>The draft genome of Mesorhizobium soli JCM 19897.</title>
        <authorList>
            <person name="Li L."/>
            <person name="Liu L."/>
            <person name="Liang L."/>
            <person name="Wang T."/>
            <person name="Zhang X."/>
        </authorList>
    </citation>
    <scope>NUCLEOTIDE SEQUENCE [LARGE SCALE GENOMIC DNA]</scope>
    <source>
        <strain evidence="1 2">JCM 19897</strain>
    </source>
</reference>
<evidence type="ECO:0000313" key="1">
    <source>
        <dbReference type="EMBL" id="PSJ53787.1"/>
    </source>
</evidence>
<evidence type="ECO:0000313" key="2">
    <source>
        <dbReference type="Proteomes" id="UP000240653"/>
    </source>
</evidence>
<proteinExistence type="predicted"/>
<accession>A0A2P7RU83</accession>
<sequence>MGRDLWRAELQRQQCRSVICYGTAFNWLNAMRQTKSYVAVPAMPAKSIRWFDRFTNTIGSTITANIAFRRPLDAVRRDRMVASSP</sequence>
<dbReference type="OrthoDB" id="7486720at2"/>
<dbReference type="EMBL" id="PXYL01000028">
    <property type="protein sequence ID" value="PSJ53787.1"/>
    <property type="molecule type" value="Genomic_DNA"/>
</dbReference>
<gene>
    <name evidence="1" type="ORF">C7I85_27865</name>
</gene>
<protein>
    <submittedName>
        <fullName evidence="1">Uncharacterized protein</fullName>
    </submittedName>
</protein>
<keyword evidence="2" id="KW-1185">Reference proteome</keyword>
<comment type="caution">
    <text evidence="1">The sequence shown here is derived from an EMBL/GenBank/DDBJ whole genome shotgun (WGS) entry which is preliminary data.</text>
</comment>
<name>A0A2P7RU83_9HYPH</name>
<dbReference type="AlphaFoldDB" id="A0A2P7RU83"/>
<dbReference type="RefSeq" id="WP_106727257.1">
    <property type="nucleotide sequence ID" value="NZ_PXYL01000028.1"/>
</dbReference>
<dbReference type="Proteomes" id="UP000240653">
    <property type="component" value="Unassembled WGS sequence"/>
</dbReference>
<organism evidence="1 2">
    <name type="scientific">Pseudaminobacter soli</name>
    <name type="common">ex Li et al. 2025</name>
    <dbReference type="NCBI Taxonomy" id="1295366"/>
    <lineage>
        <taxon>Bacteria</taxon>
        <taxon>Pseudomonadati</taxon>
        <taxon>Pseudomonadota</taxon>
        <taxon>Alphaproteobacteria</taxon>
        <taxon>Hyphomicrobiales</taxon>
        <taxon>Phyllobacteriaceae</taxon>
        <taxon>Pseudaminobacter</taxon>
    </lineage>
</organism>